<evidence type="ECO:0000313" key="4">
    <source>
        <dbReference type="EMBL" id="AWK84976.1"/>
    </source>
</evidence>
<dbReference type="Pfam" id="PF01266">
    <property type="entry name" value="DAO"/>
    <property type="match status" value="1"/>
</dbReference>
<dbReference type="PANTHER" id="PTHR13847:SF287">
    <property type="entry name" value="FAD-DEPENDENT OXIDOREDUCTASE DOMAIN-CONTAINING PROTEIN 1"/>
    <property type="match status" value="1"/>
</dbReference>
<evidence type="ECO:0000256" key="2">
    <source>
        <dbReference type="SAM" id="Phobius"/>
    </source>
</evidence>
<dbReference type="Proteomes" id="UP000245629">
    <property type="component" value="Chromosome 1"/>
</dbReference>
<dbReference type="KEGG" id="azz:DEW08_01185"/>
<evidence type="ECO:0000259" key="3">
    <source>
        <dbReference type="Pfam" id="PF01266"/>
    </source>
</evidence>
<dbReference type="InterPro" id="IPR006076">
    <property type="entry name" value="FAD-dep_OxRdtase"/>
</dbReference>
<dbReference type="AlphaFoldDB" id="A0A2S2CKK5"/>
<dbReference type="GO" id="GO:0016491">
    <property type="term" value="F:oxidoreductase activity"/>
    <property type="evidence" value="ECO:0007669"/>
    <property type="project" value="UniProtKB-KW"/>
</dbReference>
<keyword evidence="2" id="KW-0812">Transmembrane</keyword>
<evidence type="ECO:0000313" key="5">
    <source>
        <dbReference type="Proteomes" id="UP000245629"/>
    </source>
</evidence>
<organism evidence="4 5">
    <name type="scientific">Azospirillum thermophilum</name>
    <dbReference type="NCBI Taxonomy" id="2202148"/>
    <lineage>
        <taxon>Bacteria</taxon>
        <taxon>Pseudomonadati</taxon>
        <taxon>Pseudomonadota</taxon>
        <taxon>Alphaproteobacteria</taxon>
        <taxon>Rhodospirillales</taxon>
        <taxon>Azospirillaceae</taxon>
        <taxon>Azospirillum</taxon>
    </lineage>
</organism>
<name>A0A2S2CKK5_9PROT</name>
<feature type="domain" description="FAD dependent oxidoreductase" evidence="3">
    <location>
        <begin position="8"/>
        <end position="366"/>
    </location>
</feature>
<feature type="transmembrane region" description="Helical" evidence="2">
    <location>
        <begin position="6"/>
        <end position="25"/>
    </location>
</feature>
<reference evidence="5" key="1">
    <citation type="submission" date="2018-05" db="EMBL/GenBank/DDBJ databases">
        <title>Azospirillum thermophila sp. nov., a novel isolated from hot spring.</title>
        <authorList>
            <person name="Zhao Z."/>
        </authorList>
    </citation>
    <scope>NUCLEOTIDE SEQUENCE [LARGE SCALE GENOMIC DNA]</scope>
    <source>
        <strain evidence="5">CFH 70021</strain>
    </source>
</reference>
<dbReference type="RefSeq" id="WP_109323777.1">
    <property type="nucleotide sequence ID" value="NZ_CP029352.1"/>
</dbReference>
<evidence type="ECO:0000256" key="1">
    <source>
        <dbReference type="ARBA" id="ARBA00023002"/>
    </source>
</evidence>
<accession>A0A2S2CKK5</accession>
<keyword evidence="5" id="KW-1185">Reference proteome</keyword>
<dbReference type="Gene3D" id="3.50.50.60">
    <property type="entry name" value="FAD/NAD(P)-binding domain"/>
    <property type="match status" value="1"/>
</dbReference>
<dbReference type="Gene3D" id="3.30.9.10">
    <property type="entry name" value="D-Amino Acid Oxidase, subunit A, domain 2"/>
    <property type="match status" value="1"/>
</dbReference>
<dbReference type="GO" id="GO:0005737">
    <property type="term" value="C:cytoplasm"/>
    <property type="evidence" value="ECO:0007669"/>
    <property type="project" value="TreeGrafter"/>
</dbReference>
<gene>
    <name evidence="4" type="ORF">DEW08_01185</name>
</gene>
<dbReference type="EMBL" id="CP029352">
    <property type="protein sequence ID" value="AWK84976.1"/>
    <property type="molecule type" value="Genomic_DNA"/>
</dbReference>
<keyword evidence="1" id="KW-0560">Oxidoreductase</keyword>
<keyword evidence="2" id="KW-0472">Membrane</keyword>
<protein>
    <submittedName>
        <fullName evidence="4">FAD-binding oxidoreductase</fullName>
    </submittedName>
</protein>
<dbReference type="SUPFAM" id="SSF51905">
    <property type="entry name" value="FAD/NAD(P)-binding domain"/>
    <property type="match status" value="1"/>
</dbReference>
<keyword evidence="2" id="KW-1133">Transmembrane helix</keyword>
<dbReference type="SUPFAM" id="SSF54373">
    <property type="entry name" value="FAD-linked reductases, C-terminal domain"/>
    <property type="match status" value="1"/>
</dbReference>
<dbReference type="InterPro" id="IPR036188">
    <property type="entry name" value="FAD/NAD-bd_sf"/>
</dbReference>
<dbReference type="OrthoDB" id="9804379at2"/>
<proteinExistence type="predicted"/>
<dbReference type="PANTHER" id="PTHR13847">
    <property type="entry name" value="SARCOSINE DEHYDROGENASE-RELATED"/>
    <property type="match status" value="1"/>
</dbReference>
<sequence length="408" mass="42091">MTLPATADVVIVGGGILGLSIAWHLTRRDTRRVLLLERNAPAASATSRAAALLTRARSDRATAALVRRTYDAIAELEAELGEPLDLRRVGTLHVAGSPATLAPLEALMAAADGEAVEWLDAAEAARRVPWLAAETVLRAAFMPADGFLDPYRLADAYGRAARRRGALLRSGVTVTGLRTAAGRITGVDTDRGAVAAPLVVDAAGAWAGTLAWTARVGLPQAPVRSQYWITAPDPRLFPPDHPVTVLPDAGAYARPELGCLLFGLRGRTSFVLDPRLLPDRIDGLDLGDSDGGWETLAEGAERLARVFPAVMDTGIAHYVSGLSTYTPDGRFNLGPVPGLPGLLVASGCCGAGIAASGGIGQAVADLAAEGRTAFDLAAFDPGRLGNPAPADPALLAACAAARSGKTAG</sequence>